<accession>D6GTI3</accession>
<organism evidence="2 3">
    <name type="scientific">Filifactor alocis (strain ATCC 35896 / CCUG 47790 / D40 B5)</name>
    <name type="common">Fusobacterium alocis</name>
    <dbReference type="NCBI Taxonomy" id="546269"/>
    <lineage>
        <taxon>Bacteria</taxon>
        <taxon>Bacillati</taxon>
        <taxon>Bacillota</taxon>
        <taxon>Clostridia</taxon>
        <taxon>Peptostreptococcales</taxon>
        <taxon>Filifactoraceae</taxon>
        <taxon>Filifactor</taxon>
    </lineage>
</organism>
<dbReference type="InterPro" id="IPR019734">
    <property type="entry name" value="TPR_rpt"/>
</dbReference>
<dbReference type="InterPro" id="IPR011990">
    <property type="entry name" value="TPR-like_helical_dom_sf"/>
</dbReference>
<dbReference type="eggNOG" id="COG0457">
    <property type="taxonomic scope" value="Bacteria"/>
</dbReference>
<gene>
    <name evidence="2" type="ordered locus">HMPREF0389_01421</name>
</gene>
<dbReference type="PATRIC" id="fig|546269.5.peg.929"/>
<reference evidence="3" key="1">
    <citation type="submission" date="2010-12" db="EMBL/GenBank/DDBJ databases">
        <title>The genome sequence of Filifactor alocis strain ATCC 35896.</title>
        <authorList>
            <consortium name="The Broad Institute Genome Sequencing Platform"/>
            <person name="Ward D."/>
            <person name="Earl A."/>
            <person name="Feldgarden M."/>
            <person name="Young S.K."/>
            <person name="Gargeya S."/>
            <person name="Zeng Q."/>
            <person name="Alvarado L."/>
            <person name="Berlin A."/>
            <person name="Bochicchio J."/>
            <person name="Chapman S.B."/>
            <person name="Chen Z."/>
            <person name="Freedman E."/>
            <person name="Gellesch M."/>
            <person name="Goldberg J."/>
            <person name="Griggs A."/>
            <person name="Gujja S."/>
            <person name="Heilman E."/>
            <person name="Heiman D."/>
            <person name="Howarth C."/>
            <person name="Mehta T."/>
            <person name="Neiman D."/>
            <person name="Pearson M."/>
            <person name="Roberts A."/>
            <person name="Saif S."/>
            <person name="Shea T."/>
            <person name="Shenoy N."/>
            <person name="Sisk P."/>
            <person name="Stolte C."/>
            <person name="Sykes S."/>
            <person name="White J."/>
            <person name="Yandava C."/>
            <person name="Izard J."/>
            <person name="Blanton J.M."/>
            <person name="Baranova O.V."/>
            <person name="Tanner A.C."/>
            <person name="Dewhirst F.E."/>
            <person name="Haas B."/>
            <person name="Nusbaum C."/>
            <person name="Birren B."/>
        </authorList>
    </citation>
    <scope>NUCLEOTIDE SEQUENCE [LARGE SCALE GENOMIC DNA]</scope>
    <source>
        <strain evidence="3">ATCC 35896 / D40 B5</strain>
    </source>
</reference>
<feature type="coiled-coil region" evidence="1">
    <location>
        <begin position="318"/>
        <end position="345"/>
    </location>
</feature>
<dbReference type="STRING" id="546269.HMPREF0389_01421"/>
<evidence type="ECO:0000313" key="2">
    <source>
        <dbReference type="EMBL" id="EFE27790.1"/>
    </source>
</evidence>
<dbReference type="Pfam" id="PF13174">
    <property type="entry name" value="TPR_6"/>
    <property type="match status" value="1"/>
</dbReference>
<dbReference type="Gene3D" id="1.25.40.10">
    <property type="entry name" value="Tetratricopeptide repeat domain"/>
    <property type="match status" value="1"/>
</dbReference>
<dbReference type="Proteomes" id="UP000007468">
    <property type="component" value="Chromosome"/>
</dbReference>
<protein>
    <submittedName>
        <fullName evidence="2">Tetratricopeptide repeat protein</fullName>
    </submittedName>
</protein>
<evidence type="ECO:0000256" key="1">
    <source>
        <dbReference type="SAM" id="Coils"/>
    </source>
</evidence>
<dbReference type="SUPFAM" id="SSF48452">
    <property type="entry name" value="TPR-like"/>
    <property type="match status" value="1"/>
</dbReference>
<keyword evidence="3" id="KW-1185">Reference proteome</keyword>
<keyword evidence="1" id="KW-0175">Coiled coil</keyword>
<dbReference type="EMBL" id="CP002390">
    <property type="protein sequence ID" value="EFE27790.1"/>
    <property type="molecule type" value="Genomic_DNA"/>
</dbReference>
<dbReference type="RefSeq" id="WP_014262519.1">
    <property type="nucleotide sequence ID" value="NC_016630.1"/>
</dbReference>
<evidence type="ECO:0000313" key="3">
    <source>
        <dbReference type="Proteomes" id="UP000007468"/>
    </source>
</evidence>
<dbReference type="AlphaFoldDB" id="D6GTI3"/>
<name>D6GTI3_FILAD</name>
<sequence>MLDEIKAYWYRLKKEYENKYNRPFLKDFEESKEYLEKMESYLLERQEEYPSDVDVICTLASVQLELRCGDSNYIELLESFLNRFSDTLDDSEKARIYTNIAFCNDYSKLALEYLMRAEELKSPFAETYAGLGLYYFAEYEFCRDEKNILLSKKHFEIARDMDESYEYSFNYAVSLYELKKYENAKKIFLDLLRKYPNRMRLMLCIAYCEAYLGNKEKAIYYLQQVKDGQDDNYSLDTDVIEEYEIFDVYYMLDEYDKFLTYCNEAVECNCYTADWEQYYYVLWQKNEKKKFAELEEKNRTYFEKMIAEAISDDYYDSEEEKKETIAEWENHKRKFEEMISRIKEDVSKPELQLSLYPEYVCFMVDCVRHQF</sequence>
<proteinExistence type="predicted"/>
<dbReference type="OrthoDB" id="2039983at2"/>
<dbReference type="KEGG" id="faa:HMPREF0389_01421"/>